<dbReference type="Pfam" id="PF14214">
    <property type="entry name" value="Helitron_like_N"/>
    <property type="match status" value="1"/>
</dbReference>
<reference evidence="2 3" key="1">
    <citation type="journal article" date="2019" name="Commun. Biol.">
        <title>The bagworm genome reveals a unique fibroin gene that provides high tensile strength.</title>
        <authorList>
            <person name="Kono N."/>
            <person name="Nakamura H."/>
            <person name="Ohtoshi R."/>
            <person name="Tomita M."/>
            <person name="Numata K."/>
            <person name="Arakawa K."/>
        </authorList>
    </citation>
    <scope>NUCLEOTIDE SEQUENCE [LARGE SCALE GENOMIC DNA]</scope>
</reference>
<comment type="caution">
    <text evidence="2">The sequence shown here is derived from an EMBL/GenBank/DDBJ whole genome shotgun (WGS) entry which is preliminary data.</text>
</comment>
<sequence>MKWDHVRGAETNKKVSAMNLYAYRLMVRAGEDNTIRRCRHLFNRYVVDMYAKIESEQSRYIKPNQAKLRSEEYIHF</sequence>
<dbReference type="Proteomes" id="UP000299102">
    <property type="component" value="Unassembled WGS sequence"/>
</dbReference>
<keyword evidence="3" id="KW-1185">Reference proteome</keyword>
<dbReference type="PANTHER" id="PTHR45786">
    <property type="entry name" value="DNA BINDING PROTEIN-LIKE"/>
    <property type="match status" value="1"/>
</dbReference>
<dbReference type="OrthoDB" id="1728974at2759"/>
<evidence type="ECO:0000313" key="3">
    <source>
        <dbReference type="Proteomes" id="UP000299102"/>
    </source>
</evidence>
<evidence type="ECO:0000313" key="2">
    <source>
        <dbReference type="EMBL" id="GBP52099.1"/>
    </source>
</evidence>
<feature type="domain" description="Helitron helicase-like" evidence="1">
    <location>
        <begin position="21"/>
        <end position="73"/>
    </location>
</feature>
<gene>
    <name evidence="2" type="ORF">EVAR_42002_1</name>
</gene>
<dbReference type="AlphaFoldDB" id="A0A4C1WP55"/>
<dbReference type="InterPro" id="IPR025476">
    <property type="entry name" value="Helitron_helicase-like"/>
</dbReference>
<dbReference type="PANTHER" id="PTHR45786:SF74">
    <property type="entry name" value="ATP-DEPENDENT DNA HELICASE"/>
    <property type="match status" value="1"/>
</dbReference>
<proteinExistence type="predicted"/>
<dbReference type="EMBL" id="BGZK01000595">
    <property type="protein sequence ID" value="GBP52099.1"/>
    <property type="molecule type" value="Genomic_DNA"/>
</dbReference>
<name>A0A4C1WP55_EUMVA</name>
<evidence type="ECO:0000259" key="1">
    <source>
        <dbReference type="Pfam" id="PF14214"/>
    </source>
</evidence>
<organism evidence="2 3">
    <name type="scientific">Eumeta variegata</name>
    <name type="common">Bagworm moth</name>
    <name type="synonym">Eumeta japonica</name>
    <dbReference type="NCBI Taxonomy" id="151549"/>
    <lineage>
        <taxon>Eukaryota</taxon>
        <taxon>Metazoa</taxon>
        <taxon>Ecdysozoa</taxon>
        <taxon>Arthropoda</taxon>
        <taxon>Hexapoda</taxon>
        <taxon>Insecta</taxon>
        <taxon>Pterygota</taxon>
        <taxon>Neoptera</taxon>
        <taxon>Endopterygota</taxon>
        <taxon>Lepidoptera</taxon>
        <taxon>Glossata</taxon>
        <taxon>Ditrysia</taxon>
        <taxon>Tineoidea</taxon>
        <taxon>Psychidae</taxon>
        <taxon>Oiketicinae</taxon>
        <taxon>Eumeta</taxon>
    </lineage>
</organism>
<accession>A0A4C1WP55</accession>
<protein>
    <recommendedName>
        <fullName evidence="1">Helitron helicase-like domain-containing protein</fullName>
    </recommendedName>
</protein>